<evidence type="ECO:0000313" key="1">
    <source>
        <dbReference type="EMBL" id="KKL68633.1"/>
    </source>
</evidence>
<gene>
    <name evidence="1" type="ORF">LCGC14_2123060</name>
</gene>
<reference evidence="1" key="1">
    <citation type="journal article" date="2015" name="Nature">
        <title>Complex archaea that bridge the gap between prokaryotes and eukaryotes.</title>
        <authorList>
            <person name="Spang A."/>
            <person name="Saw J.H."/>
            <person name="Jorgensen S.L."/>
            <person name="Zaremba-Niedzwiedzka K."/>
            <person name="Martijn J."/>
            <person name="Lind A.E."/>
            <person name="van Eijk R."/>
            <person name="Schleper C."/>
            <person name="Guy L."/>
            <person name="Ettema T.J."/>
        </authorList>
    </citation>
    <scope>NUCLEOTIDE SEQUENCE</scope>
</reference>
<organism evidence="1">
    <name type="scientific">marine sediment metagenome</name>
    <dbReference type="NCBI Taxonomy" id="412755"/>
    <lineage>
        <taxon>unclassified sequences</taxon>
        <taxon>metagenomes</taxon>
        <taxon>ecological metagenomes</taxon>
    </lineage>
</organism>
<protein>
    <submittedName>
        <fullName evidence="1">Uncharacterized protein</fullName>
    </submittedName>
</protein>
<dbReference type="EMBL" id="LAZR01026469">
    <property type="protein sequence ID" value="KKL68633.1"/>
    <property type="molecule type" value="Genomic_DNA"/>
</dbReference>
<sequence length="37" mass="4232">LEDTMSSIDGFEDDTEKAYDEFKQQGVNLVTTQDFTL</sequence>
<accession>A0A0F9E3M6</accession>
<name>A0A0F9E3M6_9ZZZZ</name>
<proteinExistence type="predicted"/>
<feature type="non-terminal residue" evidence="1">
    <location>
        <position position="1"/>
    </location>
</feature>
<dbReference type="AlphaFoldDB" id="A0A0F9E3M6"/>
<comment type="caution">
    <text evidence="1">The sequence shown here is derived from an EMBL/GenBank/DDBJ whole genome shotgun (WGS) entry which is preliminary data.</text>
</comment>